<reference evidence="1" key="2">
    <citation type="submission" date="2020-11" db="EMBL/GenBank/DDBJ databases">
        <authorList>
            <consortium name="DOE Joint Genome Institute"/>
            <person name="Kuo A."/>
            <person name="Miyauchi S."/>
            <person name="Kiss E."/>
            <person name="Drula E."/>
            <person name="Kohler A."/>
            <person name="Sanchez-Garcia M."/>
            <person name="Andreopoulos B."/>
            <person name="Barry K.W."/>
            <person name="Bonito G."/>
            <person name="Buee M."/>
            <person name="Carver A."/>
            <person name="Chen C."/>
            <person name="Cichocki N."/>
            <person name="Clum A."/>
            <person name="Culley D."/>
            <person name="Crous P.W."/>
            <person name="Fauchery L."/>
            <person name="Girlanda M."/>
            <person name="Hayes R."/>
            <person name="Keri Z."/>
            <person name="Labutti K."/>
            <person name="Lipzen A."/>
            <person name="Lombard V."/>
            <person name="Magnuson J."/>
            <person name="Maillard F."/>
            <person name="Morin E."/>
            <person name="Murat C."/>
            <person name="Nolan M."/>
            <person name="Ohm R."/>
            <person name="Pangilinan J."/>
            <person name="Pereira M."/>
            <person name="Perotto S."/>
            <person name="Peter M."/>
            <person name="Riley R."/>
            <person name="Sitrit Y."/>
            <person name="Stielow B."/>
            <person name="Szollosi G."/>
            <person name="Zifcakova L."/>
            <person name="Stursova M."/>
            <person name="Spatafora J.W."/>
            <person name="Tedersoo L."/>
            <person name="Vaario L.-M."/>
            <person name="Yamada A."/>
            <person name="Yan M."/>
            <person name="Wang P."/>
            <person name="Xu J."/>
            <person name="Bruns T."/>
            <person name="Baldrian P."/>
            <person name="Vilgalys R."/>
            <person name="Henrissat B."/>
            <person name="Grigoriev I.V."/>
            <person name="Hibbett D."/>
            <person name="Nagy L.G."/>
            <person name="Martin F.M."/>
        </authorList>
    </citation>
    <scope>NUCLEOTIDE SEQUENCE</scope>
    <source>
        <strain evidence="1">UH-Tt-Lm1</strain>
    </source>
</reference>
<protein>
    <submittedName>
        <fullName evidence="1">Uncharacterized protein</fullName>
    </submittedName>
</protein>
<dbReference type="Gene3D" id="3.90.180.10">
    <property type="entry name" value="Medium-chain alcohol dehydrogenases, catalytic domain"/>
    <property type="match status" value="1"/>
</dbReference>
<sequence>MIGSTLRLEICPVCAVPPDIPASSPVAPQSPQTKTVAVEERPTPEIGDNKLLIKVEYAAANPTDRKRTPRLFVFDEPPSWNAIWLDVKYVTHNGGFSGYVRRVAGLASKIPGQAATVAAGVYSAVMCTTHPKRLDMTDCPGKASGEQRTVVSGLQRVRGRWPLRSPIGSSAGIQSRFYGFAEQPRGAQNLGADVVFDPRPWVPEEAKPSSLLGPTVVPLLSEAMFLFNLLELGSLKPMNVNLWESGLGRAAEALLCLKVRAEKLVIEI</sequence>
<dbReference type="SUPFAM" id="SSF50129">
    <property type="entry name" value="GroES-like"/>
    <property type="match status" value="1"/>
</dbReference>
<keyword evidence="2" id="KW-1185">Reference proteome</keyword>
<name>A0A9P6L726_9AGAM</name>
<gene>
    <name evidence="1" type="ORF">BJ322DRAFT_1020683</name>
</gene>
<reference evidence="1" key="1">
    <citation type="journal article" date="2020" name="Nat. Commun.">
        <title>Large-scale genome sequencing of mycorrhizal fungi provides insights into the early evolution of symbiotic traits.</title>
        <authorList>
            <person name="Miyauchi S."/>
            <person name="Kiss E."/>
            <person name="Kuo A."/>
            <person name="Drula E."/>
            <person name="Kohler A."/>
            <person name="Sanchez-Garcia M."/>
            <person name="Morin E."/>
            <person name="Andreopoulos B."/>
            <person name="Barry K.W."/>
            <person name="Bonito G."/>
            <person name="Buee M."/>
            <person name="Carver A."/>
            <person name="Chen C."/>
            <person name="Cichocki N."/>
            <person name="Clum A."/>
            <person name="Culley D."/>
            <person name="Crous P.W."/>
            <person name="Fauchery L."/>
            <person name="Girlanda M."/>
            <person name="Hayes R.D."/>
            <person name="Keri Z."/>
            <person name="LaButti K."/>
            <person name="Lipzen A."/>
            <person name="Lombard V."/>
            <person name="Magnuson J."/>
            <person name="Maillard F."/>
            <person name="Murat C."/>
            <person name="Nolan M."/>
            <person name="Ohm R.A."/>
            <person name="Pangilinan J."/>
            <person name="Pereira M.F."/>
            <person name="Perotto S."/>
            <person name="Peter M."/>
            <person name="Pfister S."/>
            <person name="Riley R."/>
            <person name="Sitrit Y."/>
            <person name="Stielow J.B."/>
            <person name="Szollosi G."/>
            <person name="Zifcakova L."/>
            <person name="Stursova M."/>
            <person name="Spatafora J.W."/>
            <person name="Tedersoo L."/>
            <person name="Vaario L.M."/>
            <person name="Yamada A."/>
            <person name="Yan M."/>
            <person name="Wang P."/>
            <person name="Xu J."/>
            <person name="Bruns T."/>
            <person name="Baldrian P."/>
            <person name="Vilgalys R."/>
            <person name="Dunand C."/>
            <person name="Henrissat B."/>
            <person name="Grigoriev I.V."/>
            <person name="Hibbett D."/>
            <person name="Nagy L.G."/>
            <person name="Martin F.M."/>
        </authorList>
    </citation>
    <scope>NUCLEOTIDE SEQUENCE</scope>
    <source>
        <strain evidence="1">UH-Tt-Lm1</strain>
    </source>
</reference>
<evidence type="ECO:0000313" key="1">
    <source>
        <dbReference type="EMBL" id="KAF9785082.1"/>
    </source>
</evidence>
<dbReference type="InterPro" id="IPR011032">
    <property type="entry name" value="GroES-like_sf"/>
</dbReference>
<comment type="caution">
    <text evidence="1">The sequence shown here is derived from an EMBL/GenBank/DDBJ whole genome shotgun (WGS) entry which is preliminary data.</text>
</comment>
<dbReference type="EMBL" id="WIUZ02000007">
    <property type="protein sequence ID" value="KAF9785082.1"/>
    <property type="molecule type" value="Genomic_DNA"/>
</dbReference>
<organism evidence="1 2">
    <name type="scientific">Thelephora terrestris</name>
    <dbReference type="NCBI Taxonomy" id="56493"/>
    <lineage>
        <taxon>Eukaryota</taxon>
        <taxon>Fungi</taxon>
        <taxon>Dikarya</taxon>
        <taxon>Basidiomycota</taxon>
        <taxon>Agaricomycotina</taxon>
        <taxon>Agaricomycetes</taxon>
        <taxon>Thelephorales</taxon>
        <taxon>Thelephoraceae</taxon>
        <taxon>Thelephora</taxon>
    </lineage>
</organism>
<dbReference type="AlphaFoldDB" id="A0A9P6L726"/>
<proteinExistence type="predicted"/>
<dbReference type="Proteomes" id="UP000736335">
    <property type="component" value="Unassembled WGS sequence"/>
</dbReference>
<evidence type="ECO:0000313" key="2">
    <source>
        <dbReference type="Proteomes" id="UP000736335"/>
    </source>
</evidence>
<accession>A0A9P6L726</accession>